<protein>
    <submittedName>
        <fullName evidence="5">Helix-turn-helix domain-containing protein</fullName>
    </submittedName>
</protein>
<dbReference type="Proteomes" id="UP001500454">
    <property type="component" value="Unassembled WGS sequence"/>
</dbReference>
<evidence type="ECO:0000256" key="2">
    <source>
        <dbReference type="ARBA" id="ARBA00023125"/>
    </source>
</evidence>
<dbReference type="InterPro" id="IPR036388">
    <property type="entry name" value="WH-like_DNA-bd_sf"/>
</dbReference>
<dbReference type="Pfam" id="PF01638">
    <property type="entry name" value="HxlR"/>
    <property type="match status" value="1"/>
</dbReference>
<accession>A0ABP8JDF9</accession>
<name>A0ABP8JDF9_9BACT</name>
<keyword evidence="3" id="KW-0804">Transcription</keyword>
<evidence type="ECO:0000259" key="4">
    <source>
        <dbReference type="PROSITE" id="PS51118"/>
    </source>
</evidence>
<evidence type="ECO:0000256" key="1">
    <source>
        <dbReference type="ARBA" id="ARBA00023015"/>
    </source>
</evidence>
<comment type="caution">
    <text evidence="5">The sequence shown here is derived from an EMBL/GenBank/DDBJ whole genome shotgun (WGS) entry which is preliminary data.</text>
</comment>
<dbReference type="InterPro" id="IPR036390">
    <property type="entry name" value="WH_DNA-bd_sf"/>
</dbReference>
<gene>
    <name evidence="5" type="ORF">GCM10023186_35990</name>
</gene>
<evidence type="ECO:0000313" key="5">
    <source>
        <dbReference type="EMBL" id="GAA4389019.1"/>
    </source>
</evidence>
<keyword evidence="6" id="KW-1185">Reference proteome</keyword>
<evidence type="ECO:0000313" key="6">
    <source>
        <dbReference type="Proteomes" id="UP001500454"/>
    </source>
</evidence>
<keyword evidence="2" id="KW-0238">DNA-binding</keyword>
<dbReference type="PROSITE" id="PS51118">
    <property type="entry name" value="HTH_HXLR"/>
    <property type="match status" value="1"/>
</dbReference>
<dbReference type="EMBL" id="BAABHA010000013">
    <property type="protein sequence ID" value="GAA4389019.1"/>
    <property type="molecule type" value="Genomic_DNA"/>
</dbReference>
<dbReference type="PANTHER" id="PTHR33204">
    <property type="entry name" value="TRANSCRIPTIONAL REGULATOR, MARR FAMILY"/>
    <property type="match status" value="1"/>
</dbReference>
<sequence length="115" mass="12428">MPSTCTPITPRCPVRTALDLLGGKWRLLLLQQIALGQCRYGQFRRALPDISEKVLAQELRNLTEAGLVVRGAFGETAARGDYALTEGGRQALPVLEALLRFGLGYTTALQTAGSQ</sequence>
<dbReference type="SUPFAM" id="SSF46785">
    <property type="entry name" value="Winged helix' DNA-binding domain"/>
    <property type="match status" value="1"/>
</dbReference>
<dbReference type="InterPro" id="IPR002577">
    <property type="entry name" value="HTH_HxlR"/>
</dbReference>
<dbReference type="Gene3D" id="1.10.10.10">
    <property type="entry name" value="Winged helix-like DNA-binding domain superfamily/Winged helix DNA-binding domain"/>
    <property type="match status" value="1"/>
</dbReference>
<keyword evidence="1" id="KW-0805">Transcription regulation</keyword>
<organism evidence="5 6">
    <name type="scientific">Hymenobacter koreensis</name>
    <dbReference type="NCBI Taxonomy" id="1084523"/>
    <lineage>
        <taxon>Bacteria</taxon>
        <taxon>Pseudomonadati</taxon>
        <taxon>Bacteroidota</taxon>
        <taxon>Cytophagia</taxon>
        <taxon>Cytophagales</taxon>
        <taxon>Hymenobacteraceae</taxon>
        <taxon>Hymenobacter</taxon>
    </lineage>
</organism>
<proteinExistence type="predicted"/>
<reference evidence="6" key="1">
    <citation type="journal article" date="2019" name="Int. J. Syst. Evol. Microbiol.">
        <title>The Global Catalogue of Microorganisms (GCM) 10K type strain sequencing project: providing services to taxonomists for standard genome sequencing and annotation.</title>
        <authorList>
            <consortium name="The Broad Institute Genomics Platform"/>
            <consortium name="The Broad Institute Genome Sequencing Center for Infectious Disease"/>
            <person name="Wu L."/>
            <person name="Ma J."/>
        </authorList>
    </citation>
    <scope>NUCLEOTIDE SEQUENCE [LARGE SCALE GENOMIC DNA]</scope>
    <source>
        <strain evidence="6">JCM 17924</strain>
    </source>
</reference>
<evidence type="ECO:0000256" key="3">
    <source>
        <dbReference type="ARBA" id="ARBA00023163"/>
    </source>
</evidence>
<feature type="domain" description="HTH hxlR-type" evidence="4">
    <location>
        <begin position="12"/>
        <end position="110"/>
    </location>
</feature>